<dbReference type="EMBL" id="JAUKUA010000007">
    <property type="protein sequence ID" value="KAK0705091.1"/>
    <property type="molecule type" value="Genomic_DNA"/>
</dbReference>
<sequence length="73" mass="8357">MARANTAMVLSRQTGDRRQHFFFFLLPLVSCLRPYRGFRCCSPLPTGDGNFGCQRLRAISMMLESDCEEANHQ</sequence>
<accession>A0AA39ZWS4</accession>
<protein>
    <submittedName>
        <fullName evidence="1">Uncharacterized protein</fullName>
    </submittedName>
</protein>
<evidence type="ECO:0000313" key="2">
    <source>
        <dbReference type="Proteomes" id="UP001172102"/>
    </source>
</evidence>
<gene>
    <name evidence="1" type="ORF">B0H67DRAFT_593143</name>
</gene>
<name>A0AA39ZWS4_9PEZI</name>
<evidence type="ECO:0000313" key="1">
    <source>
        <dbReference type="EMBL" id="KAK0705091.1"/>
    </source>
</evidence>
<dbReference type="AlphaFoldDB" id="A0AA39ZWS4"/>
<dbReference type="Proteomes" id="UP001172102">
    <property type="component" value="Unassembled WGS sequence"/>
</dbReference>
<organism evidence="1 2">
    <name type="scientific">Lasiosphaeris hirsuta</name>
    <dbReference type="NCBI Taxonomy" id="260670"/>
    <lineage>
        <taxon>Eukaryota</taxon>
        <taxon>Fungi</taxon>
        <taxon>Dikarya</taxon>
        <taxon>Ascomycota</taxon>
        <taxon>Pezizomycotina</taxon>
        <taxon>Sordariomycetes</taxon>
        <taxon>Sordariomycetidae</taxon>
        <taxon>Sordariales</taxon>
        <taxon>Lasiosphaeriaceae</taxon>
        <taxon>Lasiosphaeris</taxon>
    </lineage>
</organism>
<comment type="caution">
    <text evidence="1">The sequence shown here is derived from an EMBL/GenBank/DDBJ whole genome shotgun (WGS) entry which is preliminary data.</text>
</comment>
<keyword evidence="2" id="KW-1185">Reference proteome</keyword>
<proteinExistence type="predicted"/>
<reference evidence="1" key="1">
    <citation type="submission" date="2023-06" db="EMBL/GenBank/DDBJ databases">
        <title>Genome-scale phylogeny and comparative genomics of the fungal order Sordariales.</title>
        <authorList>
            <consortium name="Lawrence Berkeley National Laboratory"/>
            <person name="Hensen N."/>
            <person name="Bonometti L."/>
            <person name="Westerberg I."/>
            <person name="Brannstrom I.O."/>
            <person name="Guillou S."/>
            <person name="Cros-Aarteil S."/>
            <person name="Calhoun S."/>
            <person name="Haridas S."/>
            <person name="Kuo A."/>
            <person name="Mondo S."/>
            <person name="Pangilinan J."/>
            <person name="Riley R."/>
            <person name="Labutti K."/>
            <person name="Andreopoulos B."/>
            <person name="Lipzen A."/>
            <person name="Chen C."/>
            <person name="Yanf M."/>
            <person name="Daum C."/>
            <person name="Ng V."/>
            <person name="Clum A."/>
            <person name="Steindorff A."/>
            <person name="Ohm R."/>
            <person name="Martin F."/>
            <person name="Silar P."/>
            <person name="Natvig D."/>
            <person name="Lalanne C."/>
            <person name="Gautier V."/>
            <person name="Ament-Velasquez S.L."/>
            <person name="Kruys A."/>
            <person name="Hutchinson M.I."/>
            <person name="Powell A.J."/>
            <person name="Barry K."/>
            <person name="Miller A.N."/>
            <person name="Grigoriev I.V."/>
            <person name="Debuchy R."/>
            <person name="Gladieux P."/>
            <person name="Thoren M.H."/>
            <person name="Johannesson H."/>
        </authorList>
    </citation>
    <scope>NUCLEOTIDE SEQUENCE</scope>
    <source>
        <strain evidence="1">SMH4607-1</strain>
    </source>
</reference>